<keyword evidence="1" id="KW-0812">Transmembrane</keyword>
<feature type="transmembrane region" description="Helical" evidence="1">
    <location>
        <begin position="106"/>
        <end position="130"/>
    </location>
</feature>
<gene>
    <name evidence="2" type="ordered locus">Kfla_5085</name>
</gene>
<proteinExistence type="predicted"/>
<feature type="transmembrane region" description="Helical" evidence="1">
    <location>
        <begin position="157"/>
        <end position="176"/>
    </location>
</feature>
<protein>
    <submittedName>
        <fullName evidence="2">Uncharacterized protein</fullName>
    </submittedName>
</protein>
<dbReference type="HOGENOM" id="CLU_089209_0_0_11"/>
<feature type="transmembrane region" description="Helical" evidence="1">
    <location>
        <begin position="24"/>
        <end position="50"/>
    </location>
</feature>
<evidence type="ECO:0000313" key="2">
    <source>
        <dbReference type="EMBL" id="ADB34101.1"/>
    </source>
</evidence>
<dbReference type="OrthoDB" id="5244723at2"/>
<reference evidence="3" key="1">
    <citation type="submission" date="2009-09" db="EMBL/GenBank/DDBJ databases">
        <title>The complete genome of Kribbella flavida DSM 17836.</title>
        <authorList>
            <consortium name="US DOE Joint Genome Institute (JGI-PGF)"/>
            <person name="Lucas S."/>
            <person name="Copeland A."/>
            <person name="Lapidus A."/>
            <person name="Glavina del Rio T."/>
            <person name="Dalin E."/>
            <person name="Tice H."/>
            <person name="Bruce D."/>
            <person name="Goodwin L."/>
            <person name="Pitluck S."/>
            <person name="Kyrpides N."/>
            <person name="Mavromatis K."/>
            <person name="Ivanova N."/>
            <person name="Saunders E."/>
            <person name="Brettin T."/>
            <person name="Detter J.C."/>
            <person name="Han C."/>
            <person name="Larimer F."/>
            <person name="Land M."/>
            <person name="Hauser L."/>
            <person name="Markowitz V."/>
            <person name="Cheng J.-F."/>
            <person name="Hugenholtz P."/>
            <person name="Woyke T."/>
            <person name="Wu D."/>
            <person name="Pukall R."/>
            <person name="Klenk H.-P."/>
            <person name="Eisen J.A."/>
        </authorList>
    </citation>
    <scope>NUCLEOTIDE SEQUENCE [LARGE SCALE GENOMIC DNA]</scope>
    <source>
        <strain evidence="3">DSM 17836 / JCM 10339 / NBRC 14399</strain>
    </source>
</reference>
<keyword evidence="1" id="KW-0472">Membrane</keyword>
<dbReference type="eggNOG" id="ENOG502ZC13">
    <property type="taxonomic scope" value="Bacteria"/>
</dbReference>
<dbReference type="KEGG" id="kfl:Kfla_5085"/>
<organism evidence="2 3">
    <name type="scientific">Kribbella flavida (strain DSM 17836 / JCM 10339 / NBRC 14399)</name>
    <dbReference type="NCBI Taxonomy" id="479435"/>
    <lineage>
        <taxon>Bacteria</taxon>
        <taxon>Bacillati</taxon>
        <taxon>Actinomycetota</taxon>
        <taxon>Actinomycetes</taxon>
        <taxon>Propionibacteriales</taxon>
        <taxon>Kribbellaceae</taxon>
        <taxon>Kribbella</taxon>
    </lineage>
</organism>
<reference evidence="2 3" key="2">
    <citation type="journal article" date="2010" name="Stand. Genomic Sci.">
        <title>Complete genome sequence of Kribbella flavida type strain (IFO 14399).</title>
        <authorList>
            <person name="Pukall R."/>
            <person name="Lapidus A."/>
            <person name="Glavina Del Rio T."/>
            <person name="Copeland A."/>
            <person name="Tice H."/>
            <person name="Cheng J.-F."/>
            <person name="Lucas S."/>
            <person name="Chen F."/>
            <person name="Nolan M."/>
            <person name="LaButti K."/>
            <person name="Pati A."/>
            <person name="Ivanova N."/>
            <person name="Mavrommatis K."/>
            <person name="Mikhailova N."/>
            <person name="Pitluck S."/>
            <person name="Bruce D."/>
            <person name="Goodwin L."/>
            <person name="Land M."/>
            <person name="Hauser L."/>
            <person name="Chang Y.-J."/>
            <person name="Jeffries C.D."/>
            <person name="Chen A."/>
            <person name="Palaniappan K."/>
            <person name="Chain P."/>
            <person name="Rohde M."/>
            <person name="Goeker M."/>
            <person name="Bristow J."/>
            <person name="Eisen J.A."/>
            <person name="Markowitz V."/>
            <person name="Hugenholtz P."/>
            <person name="Kyrpides N.C."/>
            <person name="Klenk H.-P."/>
            <person name="Brettin T."/>
        </authorList>
    </citation>
    <scope>NUCLEOTIDE SEQUENCE [LARGE SCALE GENOMIC DNA]</scope>
    <source>
        <strain evidence="3">DSM 17836 / JCM 10339 / NBRC 14399</strain>
    </source>
</reference>
<evidence type="ECO:0000256" key="1">
    <source>
        <dbReference type="SAM" id="Phobius"/>
    </source>
</evidence>
<name>D2Q3H8_KRIFD</name>
<keyword evidence="1" id="KW-1133">Transmembrane helix</keyword>
<dbReference type="AlphaFoldDB" id="D2Q3H8"/>
<dbReference type="Proteomes" id="UP000007967">
    <property type="component" value="Chromosome"/>
</dbReference>
<dbReference type="RefSeq" id="WP_012922655.1">
    <property type="nucleotide sequence ID" value="NC_013729.1"/>
</dbReference>
<sequence>MAHSYGDPEPEEQYQRPSYRGFKIGAAFFGWLVALSMTVVLAVVVAAVVGGGSYLLDYTQVDARQRPAEMALIAAILGTLVLTLAFYSGGYVAGRLARFDGKRQGFGVWLLSVLFLIPLAGVSGMLNVWYDLLGQVEREDLPLRTGTLATSTLETGALVTAGAVVLLTLVFAVLGGKAGQRYHDKIDSLLT</sequence>
<evidence type="ECO:0000313" key="3">
    <source>
        <dbReference type="Proteomes" id="UP000007967"/>
    </source>
</evidence>
<accession>D2Q3H8</accession>
<feature type="transmembrane region" description="Helical" evidence="1">
    <location>
        <begin position="70"/>
        <end position="94"/>
    </location>
</feature>
<dbReference type="STRING" id="479435.Kfla_5085"/>
<dbReference type="EMBL" id="CP001736">
    <property type="protein sequence ID" value="ADB34101.1"/>
    <property type="molecule type" value="Genomic_DNA"/>
</dbReference>
<keyword evidence="3" id="KW-1185">Reference proteome</keyword>